<dbReference type="InterPro" id="IPR045004">
    <property type="entry name" value="ECH_dom"/>
</dbReference>
<dbReference type="Pfam" id="PF16113">
    <property type="entry name" value="ECH_2"/>
    <property type="match status" value="1"/>
</dbReference>
<evidence type="ECO:0000256" key="6">
    <source>
        <dbReference type="ARBA" id="ARBA00016714"/>
    </source>
</evidence>
<dbReference type="NCBIfam" id="NF004127">
    <property type="entry name" value="PRK05617.1"/>
    <property type="match status" value="1"/>
</dbReference>
<dbReference type="SUPFAM" id="SSF52096">
    <property type="entry name" value="ClpP/crotonase"/>
    <property type="match status" value="1"/>
</dbReference>
<feature type="domain" description="Enoyl-CoA hydratase/isomerase" evidence="12">
    <location>
        <begin position="52"/>
        <end position="382"/>
    </location>
</feature>
<keyword evidence="9" id="KW-0496">Mitochondrion</keyword>
<evidence type="ECO:0000256" key="7">
    <source>
        <dbReference type="ARBA" id="ARBA00022456"/>
    </source>
</evidence>
<dbReference type="PANTHER" id="PTHR43176:SF3">
    <property type="entry name" value="3-HYDROXYISOBUTYRYL-COA HYDROLASE, MITOCHONDRIAL"/>
    <property type="match status" value="1"/>
</dbReference>
<dbReference type="GO" id="GO:0005739">
    <property type="term" value="C:mitochondrion"/>
    <property type="evidence" value="ECO:0007669"/>
    <property type="project" value="UniProtKB-SubCell"/>
</dbReference>
<keyword evidence="8" id="KW-0378">Hydrolase</keyword>
<dbReference type="InterPro" id="IPR029045">
    <property type="entry name" value="ClpP/crotonase-like_dom_sf"/>
</dbReference>
<evidence type="ECO:0000256" key="2">
    <source>
        <dbReference type="ARBA" id="ARBA00004173"/>
    </source>
</evidence>
<reference evidence="13" key="1">
    <citation type="submission" date="2014-03" db="EMBL/GenBank/DDBJ databases">
        <title>The sialotranscriptome of Amblyomma triste, Amblyomma parvum and Amblyomma cajennense ticks, uncovered by 454-based RNA-seq.</title>
        <authorList>
            <person name="Garcia G.R."/>
            <person name="Gardinassi L.G."/>
            <person name="Ribeiro J.M."/>
            <person name="Anatriello E."/>
            <person name="Ferreira B.R."/>
            <person name="Moreira H.N."/>
            <person name="Mafra C."/>
            <person name="Olegario M.M."/>
            <person name="Szabo P.J."/>
            <person name="Miranda-Santos I.K."/>
            <person name="Maruyama S.R."/>
        </authorList>
    </citation>
    <scope>NUCLEOTIDE SEQUENCE</scope>
    <source>
        <strain evidence="13">Uberlandia</strain>
        <tissue evidence="13">Salivary glands</tissue>
    </source>
</reference>
<dbReference type="CDD" id="cd06558">
    <property type="entry name" value="crotonase-like"/>
    <property type="match status" value="1"/>
</dbReference>
<dbReference type="FunFam" id="3.90.226.10:FF:000026">
    <property type="entry name" value="3-hydroxyisobutyryl-CoA hydrolase, mitochondrial"/>
    <property type="match status" value="1"/>
</dbReference>
<accession>A0A023FLB7</accession>
<dbReference type="InterPro" id="IPR032259">
    <property type="entry name" value="HIBYL-CoA-H"/>
</dbReference>
<evidence type="ECO:0000256" key="3">
    <source>
        <dbReference type="ARBA" id="ARBA00005109"/>
    </source>
</evidence>
<dbReference type="GO" id="GO:0003860">
    <property type="term" value="F:3-hydroxyisobutyryl-CoA hydrolase activity"/>
    <property type="evidence" value="ECO:0007669"/>
    <property type="project" value="UniProtKB-EC"/>
</dbReference>
<evidence type="ECO:0000256" key="1">
    <source>
        <dbReference type="ARBA" id="ARBA00001709"/>
    </source>
</evidence>
<comment type="subcellular location">
    <subcellularLocation>
        <location evidence="2">Mitochondrion</location>
    </subcellularLocation>
</comment>
<comment type="pathway">
    <text evidence="3">Amino-acid degradation; L-valine degradation.</text>
</comment>
<dbReference type="GO" id="GO:0006574">
    <property type="term" value="P:L-valine catabolic process"/>
    <property type="evidence" value="ECO:0007669"/>
    <property type="project" value="UniProtKB-UniPathway"/>
</dbReference>
<evidence type="ECO:0000256" key="8">
    <source>
        <dbReference type="ARBA" id="ARBA00022801"/>
    </source>
</evidence>
<evidence type="ECO:0000256" key="11">
    <source>
        <dbReference type="ARBA" id="ARBA00031181"/>
    </source>
</evidence>
<comment type="catalytic activity">
    <reaction evidence="1">
        <text>3-hydroxy-2-methylpropanoyl-CoA + H2O = 3-hydroxy-2-methylpropanoate + CoA + H(+)</text>
        <dbReference type="Rhea" id="RHEA:20888"/>
        <dbReference type="ChEBI" id="CHEBI:11805"/>
        <dbReference type="ChEBI" id="CHEBI:15377"/>
        <dbReference type="ChEBI" id="CHEBI:15378"/>
        <dbReference type="ChEBI" id="CHEBI:57287"/>
        <dbReference type="ChEBI" id="CHEBI:57340"/>
        <dbReference type="EC" id="3.1.2.4"/>
    </reaction>
</comment>
<dbReference type="PANTHER" id="PTHR43176">
    <property type="entry name" value="3-HYDROXYISOBUTYRYL-COA HYDROLASE-RELATED"/>
    <property type="match status" value="1"/>
</dbReference>
<evidence type="ECO:0000256" key="4">
    <source>
        <dbReference type="ARBA" id="ARBA00005254"/>
    </source>
</evidence>
<name>A0A023FLB7_AMBCJ</name>
<dbReference type="EC" id="3.1.2.4" evidence="5"/>
<dbReference type="Gene3D" id="3.90.226.10">
    <property type="entry name" value="2-enoyl-CoA Hydratase, Chain A, domain 1"/>
    <property type="match status" value="1"/>
</dbReference>
<evidence type="ECO:0000256" key="9">
    <source>
        <dbReference type="ARBA" id="ARBA00023128"/>
    </source>
</evidence>
<organism evidence="13">
    <name type="scientific">Amblyomma cajennense</name>
    <name type="common">Cayenne tick</name>
    <name type="synonym">Acarus cajennensis</name>
    <dbReference type="NCBI Taxonomy" id="34607"/>
    <lineage>
        <taxon>Eukaryota</taxon>
        <taxon>Metazoa</taxon>
        <taxon>Ecdysozoa</taxon>
        <taxon>Arthropoda</taxon>
        <taxon>Chelicerata</taxon>
        <taxon>Arachnida</taxon>
        <taxon>Acari</taxon>
        <taxon>Parasitiformes</taxon>
        <taxon>Ixodida</taxon>
        <taxon>Ixodoidea</taxon>
        <taxon>Ixodidae</taxon>
        <taxon>Amblyomminae</taxon>
        <taxon>Amblyomma</taxon>
    </lineage>
</organism>
<dbReference type="EMBL" id="GBBK01002667">
    <property type="protein sequence ID" value="JAC21815.1"/>
    <property type="molecule type" value="mRNA"/>
</dbReference>
<protein>
    <recommendedName>
        <fullName evidence="6">3-hydroxyisobutyryl-CoA hydrolase, mitochondrial</fullName>
        <ecNumber evidence="5">3.1.2.4</ecNumber>
    </recommendedName>
    <alternativeName>
        <fullName evidence="11">3-hydroxyisobutyryl-coenzyme A hydrolase</fullName>
    </alternativeName>
</protein>
<sequence length="393" mass="44018">MTIPKVMRTTVLGFARRCLRGPVSLQAHLVRAMSTEAPESSDVLLEKVGNKGVITLNRPKALNALSLEMIRQIYPVLKKWDTDPEMKMVIIKAAPGSKAFCAGGDVKAIALTQGQDSKLRDAFFREEYRLNNLIASLTVPYVALLDGVTMGGGVGLSVHGTFRVATERTVFAMPETAIGFFPDVGGSYVLPRLPGRLGIYLGLTGQRLIGWDVLKGRIATHFSSSSRMEHIEGDLMRLTTPSISDIDKILVKHQDQCEADFRKEFILKKYMGRINAAFDAPSVERIMENLKKDNSDWAKEQLTILSQMSPLSLKITFRELEEGIRLTLQDALKMEFRLSQRFMQDSDFYEGVRSVLIDRTGSPKWNPATLEEVTDERVSAYFEPLPSDKELRL</sequence>
<comment type="function">
    <text evidence="10">Hydrolyzes 3-hydroxyisobutyryl-CoA (HIBYL-CoA), a saline catabolite. Has high activity toward isobutyryl-CoA. Could be an isobutyryl-CoA dehydrogenase that functions in valine catabolism. Also hydrolyzes 3-hydroxypropanoyl-CoA.</text>
</comment>
<dbReference type="AlphaFoldDB" id="A0A023FLB7"/>
<evidence type="ECO:0000256" key="5">
    <source>
        <dbReference type="ARBA" id="ARBA00011915"/>
    </source>
</evidence>
<evidence type="ECO:0000256" key="10">
    <source>
        <dbReference type="ARBA" id="ARBA00024871"/>
    </source>
</evidence>
<evidence type="ECO:0000313" key="13">
    <source>
        <dbReference type="EMBL" id="JAC21815.1"/>
    </source>
</evidence>
<evidence type="ECO:0000259" key="12">
    <source>
        <dbReference type="Pfam" id="PF16113"/>
    </source>
</evidence>
<dbReference type="UniPathway" id="UPA00362"/>
<comment type="similarity">
    <text evidence="4">Belongs to the enoyl-CoA hydratase/isomerase family.</text>
</comment>
<keyword evidence="7" id="KW-0101">Branched-chain amino acid catabolism</keyword>
<proteinExistence type="evidence at transcript level"/>